<evidence type="ECO:0000313" key="2">
    <source>
        <dbReference type="Proteomes" id="UP000240987"/>
    </source>
</evidence>
<accession>A0A2T3JCK1</accession>
<sequence>MKSVVNLYHSLDTFEIQDEINKKIILERRYINVLNSDINKLSENSLLTIKAIVVESDLVEIRKRLTSIKDTENSLSSLSKILLNIKDSRNTLISNFGKQNINDKNCPLCGHDWVENEKLSKAFKQASGLYDKFKTNSQVQIEECSKYINDIFTPLHDEAKIRLNILVEKFNEKLYKELIDNKSILPTINDVGRGLESKGILLPKRFVSDNNDLNLKVEDIKNQILNKQQSEIDSLPLDWEESIRFVSDSVDNFLIIEAESFSKK</sequence>
<protein>
    <submittedName>
        <fullName evidence="1">Uncharacterized protein</fullName>
    </submittedName>
</protein>
<dbReference type="RefSeq" id="WP_107243979.1">
    <property type="nucleotide sequence ID" value="NZ_PYMJ01000020.1"/>
</dbReference>
<organism evidence="1 2">
    <name type="scientific">Photobacterium frigidiphilum</name>
    <dbReference type="NCBI Taxonomy" id="264736"/>
    <lineage>
        <taxon>Bacteria</taxon>
        <taxon>Pseudomonadati</taxon>
        <taxon>Pseudomonadota</taxon>
        <taxon>Gammaproteobacteria</taxon>
        <taxon>Vibrionales</taxon>
        <taxon>Vibrionaceae</taxon>
        <taxon>Photobacterium</taxon>
    </lineage>
</organism>
<proteinExistence type="predicted"/>
<gene>
    <name evidence="1" type="ORF">C9J12_18065</name>
</gene>
<name>A0A2T3JCK1_9GAMM</name>
<evidence type="ECO:0000313" key="1">
    <source>
        <dbReference type="EMBL" id="PSU46616.1"/>
    </source>
</evidence>
<keyword evidence="2" id="KW-1185">Reference proteome</keyword>
<dbReference type="EMBL" id="PYMJ01000020">
    <property type="protein sequence ID" value="PSU46616.1"/>
    <property type="molecule type" value="Genomic_DNA"/>
</dbReference>
<comment type="caution">
    <text evidence="1">The sequence shown here is derived from an EMBL/GenBank/DDBJ whole genome shotgun (WGS) entry which is preliminary data.</text>
</comment>
<reference evidence="1 2" key="1">
    <citation type="submission" date="2018-01" db="EMBL/GenBank/DDBJ databases">
        <title>Whole genome sequencing of Histamine producing bacteria.</title>
        <authorList>
            <person name="Butler K."/>
        </authorList>
    </citation>
    <scope>NUCLEOTIDE SEQUENCE [LARGE SCALE GENOMIC DNA]</scope>
    <source>
        <strain evidence="1 2">JCM 12947</strain>
    </source>
</reference>
<dbReference type="AlphaFoldDB" id="A0A2T3JCK1"/>
<dbReference type="Proteomes" id="UP000240987">
    <property type="component" value="Unassembled WGS sequence"/>
</dbReference>